<comment type="catalytic activity">
    <reaction evidence="6">
        <text>ATP + H2O = ADP + phosphate + H(+)</text>
        <dbReference type="Rhea" id="RHEA:13065"/>
        <dbReference type="ChEBI" id="CHEBI:15377"/>
        <dbReference type="ChEBI" id="CHEBI:15378"/>
        <dbReference type="ChEBI" id="CHEBI:30616"/>
        <dbReference type="ChEBI" id="CHEBI:43474"/>
        <dbReference type="ChEBI" id="CHEBI:456216"/>
        <dbReference type="EC" id="3.6.4.13"/>
    </reaction>
</comment>
<dbReference type="GO" id="GO:0005524">
    <property type="term" value="F:ATP binding"/>
    <property type="evidence" value="ECO:0007669"/>
    <property type="project" value="UniProtKB-UniRule"/>
</dbReference>
<accession>A0ABD3P1B1</accession>
<dbReference type="Proteomes" id="UP001530315">
    <property type="component" value="Unassembled WGS sequence"/>
</dbReference>
<evidence type="ECO:0000259" key="8">
    <source>
        <dbReference type="PROSITE" id="PS51192"/>
    </source>
</evidence>
<keyword evidence="3 6" id="KW-0347">Helicase</keyword>
<dbReference type="Pfam" id="PF00271">
    <property type="entry name" value="Helicase_C"/>
    <property type="match status" value="1"/>
</dbReference>
<gene>
    <name evidence="10" type="ORF">ACHAW5_002412</name>
</gene>
<keyword evidence="4 6" id="KW-0067">ATP-binding</keyword>
<feature type="domain" description="Helicase C-terminal" evidence="9">
    <location>
        <begin position="465"/>
        <end position="626"/>
    </location>
</feature>
<dbReference type="InterPro" id="IPR014001">
    <property type="entry name" value="Helicase_ATP-bd"/>
</dbReference>
<dbReference type="EC" id="3.6.4.13" evidence="6"/>
<evidence type="ECO:0000256" key="1">
    <source>
        <dbReference type="ARBA" id="ARBA00022741"/>
    </source>
</evidence>
<protein>
    <recommendedName>
        <fullName evidence="6">ATP-dependent RNA helicase</fullName>
        <ecNumber evidence="6">3.6.4.13</ecNumber>
    </recommendedName>
</protein>
<dbReference type="GO" id="GO:0016787">
    <property type="term" value="F:hydrolase activity"/>
    <property type="evidence" value="ECO:0007669"/>
    <property type="project" value="UniProtKB-KW"/>
</dbReference>
<keyword evidence="11" id="KW-1185">Reference proteome</keyword>
<organism evidence="10 11">
    <name type="scientific">Stephanodiscus triporus</name>
    <dbReference type="NCBI Taxonomy" id="2934178"/>
    <lineage>
        <taxon>Eukaryota</taxon>
        <taxon>Sar</taxon>
        <taxon>Stramenopiles</taxon>
        <taxon>Ochrophyta</taxon>
        <taxon>Bacillariophyta</taxon>
        <taxon>Coscinodiscophyceae</taxon>
        <taxon>Thalassiosirophycidae</taxon>
        <taxon>Stephanodiscales</taxon>
        <taxon>Stephanodiscaceae</taxon>
        <taxon>Stephanodiscus</taxon>
    </lineage>
</organism>
<evidence type="ECO:0000256" key="5">
    <source>
        <dbReference type="ARBA" id="ARBA00022884"/>
    </source>
</evidence>
<evidence type="ECO:0000259" key="9">
    <source>
        <dbReference type="PROSITE" id="PS51194"/>
    </source>
</evidence>
<feature type="region of interest" description="Disordered" evidence="7">
    <location>
        <begin position="629"/>
        <end position="672"/>
    </location>
</feature>
<evidence type="ECO:0000313" key="11">
    <source>
        <dbReference type="Proteomes" id="UP001530315"/>
    </source>
</evidence>
<dbReference type="PROSITE" id="PS51192">
    <property type="entry name" value="HELICASE_ATP_BIND_1"/>
    <property type="match status" value="1"/>
</dbReference>
<dbReference type="SUPFAM" id="SSF52540">
    <property type="entry name" value="P-loop containing nucleoside triphosphate hydrolases"/>
    <property type="match status" value="1"/>
</dbReference>
<reference evidence="10 11" key="1">
    <citation type="submission" date="2024-10" db="EMBL/GenBank/DDBJ databases">
        <title>Updated reference genomes for cyclostephanoid diatoms.</title>
        <authorList>
            <person name="Roberts W.R."/>
            <person name="Alverson A.J."/>
        </authorList>
    </citation>
    <scope>NUCLEOTIDE SEQUENCE [LARGE SCALE GENOMIC DNA]</scope>
    <source>
        <strain evidence="10 11">AJA276-08</strain>
    </source>
</reference>
<comment type="function">
    <text evidence="6">RNA helicase.</text>
</comment>
<keyword evidence="2 6" id="KW-0378">Hydrolase</keyword>
<dbReference type="InterPro" id="IPR001650">
    <property type="entry name" value="Helicase_C-like"/>
</dbReference>
<comment type="similarity">
    <text evidence="6">Belongs to the DEAD box helicase family.</text>
</comment>
<dbReference type="InterPro" id="IPR027417">
    <property type="entry name" value="P-loop_NTPase"/>
</dbReference>
<dbReference type="AlphaFoldDB" id="A0ABD3P1B1"/>
<sequence length="699" mass="76876">MPDRRSTGPTKEFLSTERGLLAMGGNRRRRRKVDACGEDSTNGRDDKILVRIESSTTADDRKFDHPPVWSVDFVENIEKKSHKLDATASIADIGLQIVRGTLDRISRRNHKSSRKNSGFSSSNMTVKPTPIQLRLWPALLDSFESKARAETSAALNVVGIAPTGTGKNIAKPKCIPSHDLFCVAELLFQILPGKTLSYAIPIISHCVRALLCEATHTRRSKHSAKVHGLILVPTRELAIQVSKEMHLVAKVAKKYLSKCAPVNADTSMRVESLPVYGGVDIESQVSSLLGTDESLYLSLVVVATPGRLLDILKSDSNRKSAASVFGNLHAIVFDEADRIAMNADMAGQVDDIVSVLRSVRVSAFNGGGVLSCLVSATLPEKAKEMCEKWVPRSRIVVKVDSVVMGNEPSANHPCETNGGEDDEESANASPSKRNISFDLSSIPSNIVQTLHVCSNHKKPKKLILTLQRIYNKKDEGKGRFSVNNRLTIVFFGQIKTVKYVSKLLVREGLRCVELYGSLHQTEREKRLLEFKSGKTPILLATDIAARGIHINNVHYVVNYDFPSSLDQYVHRCGRAGRKEALNGEVSQYPPTVYSFFTREFSAMAGSIVELLETCHAWVDPNLIALTEESKSSANRSTKDGQRKRKRGIKSSDDTGRTGKTEGDVDSDNDDGQFSFLGKTTLKRASHVSDAEDSDDDEST</sequence>
<keyword evidence="5 6" id="KW-0694">RNA-binding</keyword>
<keyword evidence="1 6" id="KW-0547">Nucleotide-binding</keyword>
<evidence type="ECO:0000256" key="2">
    <source>
        <dbReference type="ARBA" id="ARBA00022801"/>
    </source>
</evidence>
<dbReference type="SMART" id="SM00487">
    <property type="entry name" value="DEXDc"/>
    <property type="match status" value="1"/>
</dbReference>
<dbReference type="Pfam" id="PF00270">
    <property type="entry name" value="DEAD"/>
    <property type="match status" value="1"/>
</dbReference>
<dbReference type="GO" id="GO:0003724">
    <property type="term" value="F:RNA helicase activity"/>
    <property type="evidence" value="ECO:0007669"/>
    <property type="project" value="UniProtKB-EC"/>
</dbReference>
<dbReference type="InterPro" id="IPR011545">
    <property type="entry name" value="DEAD/DEAH_box_helicase_dom"/>
</dbReference>
<evidence type="ECO:0000256" key="3">
    <source>
        <dbReference type="ARBA" id="ARBA00022806"/>
    </source>
</evidence>
<dbReference type="GO" id="GO:0003723">
    <property type="term" value="F:RNA binding"/>
    <property type="evidence" value="ECO:0007669"/>
    <property type="project" value="UniProtKB-UniRule"/>
</dbReference>
<dbReference type="PROSITE" id="PS51194">
    <property type="entry name" value="HELICASE_CTER"/>
    <property type="match status" value="1"/>
</dbReference>
<feature type="compositionally biased region" description="Basic and acidic residues" evidence="7">
    <location>
        <begin position="649"/>
        <end position="662"/>
    </location>
</feature>
<proteinExistence type="inferred from homology"/>
<dbReference type="PANTHER" id="PTHR24031">
    <property type="entry name" value="RNA HELICASE"/>
    <property type="match status" value="1"/>
</dbReference>
<feature type="region of interest" description="Disordered" evidence="7">
    <location>
        <begin position="406"/>
        <end position="431"/>
    </location>
</feature>
<comment type="domain">
    <text evidence="6">The Q motif is unique to and characteristic of the DEAD box family of RNA helicases and controls ATP binding and hydrolysis.</text>
</comment>
<evidence type="ECO:0000256" key="6">
    <source>
        <dbReference type="RuleBase" id="RU365068"/>
    </source>
</evidence>
<dbReference type="CDD" id="cd00268">
    <property type="entry name" value="DEADc"/>
    <property type="match status" value="1"/>
</dbReference>
<dbReference type="Gene3D" id="3.40.50.300">
    <property type="entry name" value="P-loop containing nucleotide triphosphate hydrolases"/>
    <property type="match status" value="2"/>
</dbReference>
<dbReference type="CDD" id="cd18787">
    <property type="entry name" value="SF2_C_DEAD"/>
    <property type="match status" value="1"/>
</dbReference>
<evidence type="ECO:0000256" key="4">
    <source>
        <dbReference type="ARBA" id="ARBA00022840"/>
    </source>
</evidence>
<evidence type="ECO:0000313" key="10">
    <source>
        <dbReference type="EMBL" id="KAL3781146.1"/>
    </source>
</evidence>
<comment type="caution">
    <text evidence="10">The sequence shown here is derived from an EMBL/GenBank/DDBJ whole genome shotgun (WGS) entry which is preliminary data.</text>
</comment>
<dbReference type="InterPro" id="IPR044742">
    <property type="entry name" value="DEAD/DEAH_RhlB"/>
</dbReference>
<dbReference type="EMBL" id="JALLAZ020001082">
    <property type="protein sequence ID" value="KAL3781146.1"/>
    <property type="molecule type" value="Genomic_DNA"/>
</dbReference>
<evidence type="ECO:0000256" key="7">
    <source>
        <dbReference type="SAM" id="MobiDB-lite"/>
    </source>
</evidence>
<feature type="domain" description="Helicase ATP-binding" evidence="8">
    <location>
        <begin position="175"/>
        <end position="396"/>
    </location>
</feature>
<dbReference type="SMART" id="SM00490">
    <property type="entry name" value="HELICc"/>
    <property type="match status" value="1"/>
</dbReference>
<name>A0ABD3P1B1_9STRA</name>